<dbReference type="InterPro" id="IPR018490">
    <property type="entry name" value="cNMP-bd_dom_sf"/>
</dbReference>
<comment type="caution">
    <text evidence="2">The sequence shown here is derived from an EMBL/GenBank/DDBJ whole genome shotgun (WGS) entry which is preliminary data.</text>
</comment>
<gene>
    <name evidence="2" type="primary">RAPGEF3_2</name>
    <name evidence="2" type="ORF">P7K49_018906</name>
</gene>
<dbReference type="Proteomes" id="UP001266305">
    <property type="component" value="Unassembled WGS sequence"/>
</dbReference>
<dbReference type="PANTHER" id="PTHR23011:SF28">
    <property type="entry name" value="CYCLIC NUCLEOTIDE-BINDING DOMAIN CONTAINING PROTEIN"/>
    <property type="match status" value="1"/>
</dbReference>
<proteinExistence type="predicted"/>
<dbReference type="Gene3D" id="1.10.8.1240">
    <property type="match status" value="1"/>
</dbReference>
<dbReference type="PANTHER" id="PTHR23011">
    <property type="entry name" value="CYCLIC NUCLEOTIDE-BINDING DOMAIN CONTAINING PROTEIN"/>
    <property type="match status" value="1"/>
</dbReference>
<dbReference type="PROSITE" id="PS50042">
    <property type="entry name" value="CNMP_BINDING_3"/>
    <property type="match status" value="1"/>
</dbReference>
<reference evidence="2 3" key="1">
    <citation type="submission" date="2023-05" db="EMBL/GenBank/DDBJ databases">
        <title>B98-5 Cell Line De Novo Hybrid Assembly: An Optical Mapping Approach.</title>
        <authorList>
            <person name="Kananen K."/>
            <person name="Auerbach J.A."/>
            <person name="Kautto E."/>
            <person name="Blachly J.S."/>
        </authorList>
    </citation>
    <scope>NUCLEOTIDE SEQUENCE [LARGE SCALE GENOMIC DNA]</scope>
    <source>
        <strain evidence="2">B95-8</strain>
        <tissue evidence="2">Cell line</tissue>
    </source>
</reference>
<dbReference type="Pfam" id="PF00027">
    <property type="entry name" value="cNMP_binding"/>
    <property type="match status" value="1"/>
</dbReference>
<dbReference type="EMBL" id="JASSZA010000009">
    <property type="protein sequence ID" value="KAK2101240.1"/>
    <property type="molecule type" value="Genomic_DNA"/>
</dbReference>
<dbReference type="Gene3D" id="2.60.120.10">
    <property type="entry name" value="Jelly Rolls"/>
    <property type="match status" value="1"/>
</dbReference>
<evidence type="ECO:0000313" key="2">
    <source>
        <dbReference type="EMBL" id="KAK2101240.1"/>
    </source>
</evidence>
<sequence>MASISSPPPHLGLCPPVKHDWAFQDRDAQFYRFPGPEPEAMGAHEMEEELAEAVALLSQRGPDALLTVALRKPPGQRSDEELDLIFEELLHVKAVAHLSNSVKRELAAVLLFEPHSKAGTVWWAETEAWLQGLVTTLHEGDDFGQLALVNDAPRAATIILREDNCHFLRVDKQDFNRIIKVLLLGPGRAGAVGPEKAEGR</sequence>
<dbReference type="CDD" id="cd00038">
    <property type="entry name" value="CAP_ED"/>
    <property type="match status" value="1"/>
</dbReference>
<dbReference type="InterPro" id="IPR014710">
    <property type="entry name" value="RmlC-like_jellyroll"/>
</dbReference>
<evidence type="ECO:0000259" key="1">
    <source>
        <dbReference type="PROSITE" id="PS50042"/>
    </source>
</evidence>
<name>A0ABQ9UW00_SAGOE</name>
<feature type="domain" description="Cyclic nucleotide-binding" evidence="1">
    <location>
        <begin position="133"/>
        <end position="179"/>
    </location>
</feature>
<protein>
    <submittedName>
        <fullName evidence="2">Rap guanine nucleotide exchange factor 3</fullName>
    </submittedName>
</protein>
<organism evidence="2 3">
    <name type="scientific">Saguinus oedipus</name>
    <name type="common">Cotton-top tamarin</name>
    <name type="synonym">Oedipomidas oedipus</name>
    <dbReference type="NCBI Taxonomy" id="9490"/>
    <lineage>
        <taxon>Eukaryota</taxon>
        <taxon>Metazoa</taxon>
        <taxon>Chordata</taxon>
        <taxon>Craniata</taxon>
        <taxon>Vertebrata</taxon>
        <taxon>Euteleostomi</taxon>
        <taxon>Mammalia</taxon>
        <taxon>Eutheria</taxon>
        <taxon>Euarchontoglires</taxon>
        <taxon>Primates</taxon>
        <taxon>Haplorrhini</taxon>
        <taxon>Platyrrhini</taxon>
        <taxon>Cebidae</taxon>
        <taxon>Callitrichinae</taxon>
        <taxon>Saguinus</taxon>
    </lineage>
</organism>
<accession>A0ABQ9UW00</accession>
<keyword evidence="3" id="KW-1185">Reference proteome</keyword>
<evidence type="ECO:0000313" key="3">
    <source>
        <dbReference type="Proteomes" id="UP001266305"/>
    </source>
</evidence>
<dbReference type="InterPro" id="IPR000595">
    <property type="entry name" value="cNMP-bd_dom"/>
</dbReference>
<dbReference type="SUPFAM" id="SSF51206">
    <property type="entry name" value="cAMP-binding domain-like"/>
    <property type="match status" value="1"/>
</dbReference>